<evidence type="ECO:0000313" key="1">
    <source>
        <dbReference type="EMBL" id="GFF48846.1"/>
    </source>
</evidence>
<dbReference type="AlphaFoldDB" id="A0A8H3P9T0"/>
<evidence type="ECO:0000313" key="2">
    <source>
        <dbReference type="Proteomes" id="UP000465221"/>
    </source>
</evidence>
<organism evidence="1 2">
    <name type="scientific">Aspergillus udagawae</name>
    <dbReference type="NCBI Taxonomy" id="91492"/>
    <lineage>
        <taxon>Eukaryota</taxon>
        <taxon>Fungi</taxon>
        <taxon>Dikarya</taxon>
        <taxon>Ascomycota</taxon>
        <taxon>Pezizomycotina</taxon>
        <taxon>Eurotiomycetes</taxon>
        <taxon>Eurotiomycetidae</taxon>
        <taxon>Eurotiales</taxon>
        <taxon>Aspergillaceae</taxon>
        <taxon>Aspergillus</taxon>
        <taxon>Aspergillus subgen. Fumigati</taxon>
    </lineage>
</organism>
<dbReference type="EMBL" id="BLKC01000076">
    <property type="protein sequence ID" value="GFF48846.1"/>
    <property type="molecule type" value="Genomic_DNA"/>
</dbReference>
<protein>
    <submittedName>
        <fullName evidence="1">Uncharacterized protein</fullName>
    </submittedName>
</protein>
<sequence>MSISSNHMVSGADLRRQLSYLDDDKTITRALMTQLNQNVFQTTDFILRGACAGNGRRRGL</sequence>
<name>A0A8H3P9T0_9EURO</name>
<dbReference type="Proteomes" id="UP000465221">
    <property type="component" value="Unassembled WGS sequence"/>
</dbReference>
<comment type="caution">
    <text evidence="1">The sequence shown here is derived from an EMBL/GenBank/DDBJ whole genome shotgun (WGS) entry which is preliminary data.</text>
</comment>
<proteinExistence type="predicted"/>
<gene>
    <name evidence="1" type="ORF">IFM46972_08656</name>
</gene>
<accession>A0A8H3P9T0</accession>
<reference evidence="1 2" key="1">
    <citation type="submission" date="2020-01" db="EMBL/GenBank/DDBJ databases">
        <title>Draft genome sequence of Aspergillus udagawae IFM 46972.</title>
        <authorList>
            <person name="Takahashi H."/>
            <person name="Yaguchi T."/>
        </authorList>
    </citation>
    <scope>NUCLEOTIDE SEQUENCE [LARGE SCALE GENOMIC DNA]</scope>
    <source>
        <strain evidence="1 2">IFM 46972</strain>
    </source>
</reference>